<accession>A0ACC3C1F6</accession>
<keyword evidence="2" id="KW-1185">Reference proteome</keyword>
<protein>
    <submittedName>
        <fullName evidence="1">Uncharacterized protein</fullName>
    </submittedName>
</protein>
<reference evidence="1" key="1">
    <citation type="submission" date="2019-11" db="EMBL/GenBank/DDBJ databases">
        <title>Nori genome reveals adaptations in red seaweeds to the harsh intertidal environment.</title>
        <authorList>
            <person name="Wang D."/>
            <person name="Mao Y."/>
        </authorList>
    </citation>
    <scope>NUCLEOTIDE SEQUENCE</scope>
    <source>
        <tissue evidence="1">Gametophyte</tissue>
    </source>
</reference>
<proteinExistence type="predicted"/>
<evidence type="ECO:0000313" key="1">
    <source>
        <dbReference type="EMBL" id="KAK1864030.1"/>
    </source>
</evidence>
<evidence type="ECO:0000313" key="2">
    <source>
        <dbReference type="Proteomes" id="UP000798662"/>
    </source>
</evidence>
<dbReference type="Proteomes" id="UP000798662">
    <property type="component" value="Chromosome 2"/>
</dbReference>
<organism evidence="1 2">
    <name type="scientific">Pyropia yezoensis</name>
    <name type="common">Susabi-nori</name>
    <name type="synonym">Porphyra yezoensis</name>
    <dbReference type="NCBI Taxonomy" id="2788"/>
    <lineage>
        <taxon>Eukaryota</taxon>
        <taxon>Rhodophyta</taxon>
        <taxon>Bangiophyceae</taxon>
        <taxon>Bangiales</taxon>
        <taxon>Bangiaceae</taxon>
        <taxon>Pyropia</taxon>
    </lineage>
</organism>
<name>A0ACC3C1F6_PYRYE</name>
<gene>
    <name evidence="1" type="ORF">I4F81_006581</name>
</gene>
<comment type="caution">
    <text evidence="1">The sequence shown here is derived from an EMBL/GenBank/DDBJ whole genome shotgun (WGS) entry which is preliminary data.</text>
</comment>
<dbReference type="EMBL" id="CM020619">
    <property type="protein sequence ID" value="KAK1864030.1"/>
    <property type="molecule type" value="Genomic_DNA"/>
</dbReference>
<sequence length="446" mass="47116">MCSHLPPRRRWAPRTREVVVAALTAAAVAAAASTATAAPPAILTQPKANVTASVGDRVTLTVVVAPPTTAVITWQRSRTPGPSPYWVNVPGGTGSSLTASVACPIYGAVEQYRAVVCNLDGCRTSEASRWGQVTLRAPTWVATPAPRAAEGANLTWVARAPFASLIIVGLRRTDAEGVGQRVSGLALKLPRVKDESGVVLRGAPRGAQYWGVASAICGGNHGLRSDTTFSAVTIVSAKSDPSTPSPPVVSPGTDPLTRMCPASVRAVAEDYDGYVLNNGAKFSTPTCVACRNACRRAPGCDTWVYGAAAADAARHRQCWLKKAFPGTTGPTVKRPSTEAERDRPSPWVAGTLPSPWRCPGKFTADYDGRLLVRGDANLQPTCVACRNACRAAAGCNVWVWGFRGIGSTRHRQCWLKRWEGGGRPALKAGSWSPDSDWLGGVLDDRL</sequence>